<dbReference type="Proteomes" id="UP000190648">
    <property type="component" value="Unassembled WGS sequence"/>
</dbReference>
<feature type="chain" id="PRO_5012573256" description="Death domain-containing protein" evidence="2">
    <location>
        <begin position="19"/>
        <end position="245"/>
    </location>
</feature>
<dbReference type="InterPro" id="IPR011029">
    <property type="entry name" value="DEATH-like_dom_sf"/>
</dbReference>
<dbReference type="Gene3D" id="1.10.533.10">
    <property type="entry name" value="Death Domain, Fas"/>
    <property type="match status" value="1"/>
</dbReference>
<dbReference type="PROSITE" id="PS50017">
    <property type="entry name" value="DEATH_DOMAIN"/>
    <property type="match status" value="1"/>
</dbReference>
<dbReference type="InterPro" id="IPR000488">
    <property type="entry name" value="Death_dom"/>
</dbReference>
<keyword evidence="5" id="KW-1185">Reference proteome</keyword>
<evidence type="ECO:0000256" key="2">
    <source>
        <dbReference type="SAM" id="SignalP"/>
    </source>
</evidence>
<comment type="caution">
    <text evidence="4">The sequence shown here is derived from an EMBL/GenBank/DDBJ whole genome shotgun (WGS) entry which is preliminary data.</text>
</comment>
<feature type="transmembrane region" description="Helical" evidence="1">
    <location>
        <begin position="185"/>
        <end position="212"/>
    </location>
</feature>
<evidence type="ECO:0000313" key="5">
    <source>
        <dbReference type="Proteomes" id="UP000190648"/>
    </source>
</evidence>
<keyword evidence="1" id="KW-0472">Membrane</keyword>
<keyword evidence="2" id="KW-0732">Signal</keyword>
<evidence type="ECO:0000256" key="1">
    <source>
        <dbReference type="SAM" id="Phobius"/>
    </source>
</evidence>
<keyword evidence="1" id="KW-1133">Transmembrane helix</keyword>
<protein>
    <recommendedName>
        <fullName evidence="3">Death domain-containing protein</fullName>
    </recommendedName>
</protein>
<feature type="signal peptide" evidence="2">
    <location>
        <begin position="1"/>
        <end position="18"/>
    </location>
</feature>
<sequence length="245" mass="26709">MLVPTGLILLLLALGGRCEDTVAANVGRHTIGRIAELLSPSECHRLQGQLARPDEVLQELEQLSEQNNPIGSSRRRRSARSARECSEALQGWLETAGEVTTWDRLAGGLDEIGRPDIARELGKVLNQDRSLELRRNVLEYGRSVQHLTSSLLLQGGGHGGTRARRAPLRGLRFGRRPPPPYGRSLLGWLVPLVSGILGGFVASILFTVAAVFSCRWVQSSAEPEARVAPELEQLLEPAGGEYESK</sequence>
<accession>A0A1V4JVT5</accession>
<dbReference type="OrthoDB" id="9049812at2759"/>
<name>A0A1V4JVT5_PATFA</name>
<feature type="domain" description="Death" evidence="3">
    <location>
        <begin position="59"/>
        <end position="125"/>
    </location>
</feature>
<reference evidence="4 5" key="1">
    <citation type="submission" date="2016-02" db="EMBL/GenBank/DDBJ databases">
        <title>Band-tailed pigeon sequencing and assembly.</title>
        <authorList>
            <person name="Soares A.E."/>
            <person name="Novak B.J."/>
            <person name="Rice E.S."/>
            <person name="O'Connell B."/>
            <person name="Chang D."/>
            <person name="Weber S."/>
            <person name="Shapiro B."/>
        </authorList>
    </citation>
    <scope>NUCLEOTIDE SEQUENCE [LARGE SCALE GENOMIC DNA]</scope>
    <source>
        <strain evidence="4">BTP2013</strain>
        <tissue evidence="4">Blood</tissue>
    </source>
</reference>
<keyword evidence="1" id="KW-0812">Transmembrane</keyword>
<evidence type="ECO:0000313" key="4">
    <source>
        <dbReference type="EMBL" id="OPJ76263.1"/>
    </source>
</evidence>
<evidence type="ECO:0000259" key="3">
    <source>
        <dbReference type="PROSITE" id="PS50017"/>
    </source>
</evidence>
<gene>
    <name evidence="4" type="ORF">AV530_007898</name>
</gene>
<dbReference type="AlphaFoldDB" id="A0A1V4JVT5"/>
<organism evidence="4 5">
    <name type="scientific">Patagioenas fasciata monilis</name>
    <dbReference type="NCBI Taxonomy" id="372326"/>
    <lineage>
        <taxon>Eukaryota</taxon>
        <taxon>Metazoa</taxon>
        <taxon>Chordata</taxon>
        <taxon>Craniata</taxon>
        <taxon>Vertebrata</taxon>
        <taxon>Euteleostomi</taxon>
        <taxon>Archelosauria</taxon>
        <taxon>Archosauria</taxon>
        <taxon>Dinosauria</taxon>
        <taxon>Saurischia</taxon>
        <taxon>Theropoda</taxon>
        <taxon>Coelurosauria</taxon>
        <taxon>Aves</taxon>
        <taxon>Neognathae</taxon>
        <taxon>Neoaves</taxon>
        <taxon>Columbimorphae</taxon>
        <taxon>Columbiformes</taxon>
        <taxon>Columbidae</taxon>
        <taxon>Patagioenas</taxon>
    </lineage>
</organism>
<dbReference type="GO" id="GO:0007165">
    <property type="term" value="P:signal transduction"/>
    <property type="evidence" value="ECO:0007669"/>
    <property type="project" value="InterPro"/>
</dbReference>
<dbReference type="EMBL" id="LSYS01005820">
    <property type="protein sequence ID" value="OPJ76263.1"/>
    <property type="molecule type" value="Genomic_DNA"/>
</dbReference>
<proteinExistence type="predicted"/>